<dbReference type="SUPFAM" id="SSF53955">
    <property type="entry name" value="Lysozyme-like"/>
    <property type="match status" value="1"/>
</dbReference>
<dbReference type="OrthoDB" id="9766909at2"/>
<dbReference type="Gene3D" id="1.10.3810.10">
    <property type="entry name" value="Biosynthetic peptidoglycan transglycosylase-like"/>
    <property type="match status" value="1"/>
</dbReference>
<comment type="similarity">
    <text evidence="4">In the C-terminal section; belongs to the transpeptidase family.</text>
</comment>
<evidence type="ECO:0000256" key="9">
    <source>
        <dbReference type="ARBA" id="ARBA00022519"/>
    </source>
</evidence>
<evidence type="ECO:0000256" key="27">
    <source>
        <dbReference type="ARBA" id="ARBA00060592"/>
    </source>
</evidence>
<keyword evidence="14 28" id="KW-0812">Transmembrane</keyword>
<keyword evidence="33" id="KW-1185">Reference proteome</keyword>
<dbReference type="GO" id="GO:0005886">
    <property type="term" value="C:plasma membrane"/>
    <property type="evidence" value="ECO:0007669"/>
    <property type="project" value="UniProtKB-SubCell"/>
</dbReference>
<dbReference type="InterPro" id="IPR001460">
    <property type="entry name" value="PCN-bd_Tpept"/>
</dbReference>
<keyword evidence="17" id="KW-0735">Signal-anchor</keyword>
<evidence type="ECO:0000256" key="11">
    <source>
        <dbReference type="ARBA" id="ARBA00022670"/>
    </source>
</evidence>
<comment type="function">
    <text evidence="1">Cell wall formation. Synthesis of cross-linked peptidoglycan from the lipid intermediates. The enzyme has a penicillin-insensitive transglycosylase N-terminal domain (formation of linear glycan strands) and a penicillin-sensitive transpeptidase C-terminal domain (cross-linking of the peptide subunits).</text>
</comment>
<accession>A0A1I4YZN4</accession>
<keyword evidence="20 28" id="KW-0472">Membrane</keyword>
<feature type="transmembrane region" description="Helical" evidence="28">
    <location>
        <begin position="7"/>
        <end position="26"/>
    </location>
</feature>
<comment type="catalytic activity">
    <reaction evidence="26">
        <text>[GlcNAc-(1-&gt;4)-Mur2Ac(oyl-L-Ala-gamma-D-Glu-L-Lys-D-Ala-D-Ala)](n)-di-trans,octa-cis-undecaprenyl diphosphate + beta-D-GlcNAc-(1-&gt;4)-Mur2Ac(oyl-L-Ala-gamma-D-Glu-L-Lys-D-Ala-D-Ala)-di-trans,octa-cis-undecaprenyl diphosphate = [GlcNAc-(1-&gt;4)-Mur2Ac(oyl-L-Ala-gamma-D-Glu-L-Lys-D-Ala-D-Ala)](n+1)-di-trans,octa-cis-undecaprenyl diphosphate + di-trans,octa-cis-undecaprenyl diphosphate + H(+)</text>
        <dbReference type="Rhea" id="RHEA:23708"/>
        <dbReference type="Rhea" id="RHEA-COMP:9602"/>
        <dbReference type="Rhea" id="RHEA-COMP:9603"/>
        <dbReference type="ChEBI" id="CHEBI:15378"/>
        <dbReference type="ChEBI" id="CHEBI:58405"/>
        <dbReference type="ChEBI" id="CHEBI:60033"/>
        <dbReference type="ChEBI" id="CHEBI:78435"/>
        <dbReference type="EC" id="2.4.99.28"/>
    </reaction>
</comment>
<keyword evidence="9" id="KW-0997">Cell inner membrane</keyword>
<reference evidence="33" key="1">
    <citation type="submission" date="2016-10" db="EMBL/GenBank/DDBJ databases">
        <authorList>
            <person name="Varghese N."/>
            <person name="Submissions S."/>
        </authorList>
    </citation>
    <scope>NUCLEOTIDE SEQUENCE [LARGE SCALE GENOMIC DNA]</scope>
    <source>
        <strain evidence="33">N6PO6</strain>
    </source>
</reference>
<dbReference type="Pfam" id="PF00905">
    <property type="entry name" value="Transpeptidase"/>
    <property type="match status" value="1"/>
</dbReference>
<dbReference type="InterPro" id="IPR012338">
    <property type="entry name" value="Beta-lactam/transpept-like"/>
</dbReference>
<evidence type="ECO:0000256" key="16">
    <source>
        <dbReference type="ARBA" id="ARBA00022960"/>
    </source>
</evidence>
<dbReference type="GO" id="GO:0009252">
    <property type="term" value="P:peptidoglycan biosynthetic process"/>
    <property type="evidence" value="ECO:0007669"/>
    <property type="project" value="UniProtKB-UniPathway"/>
</dbReference>
<evidence type="ECO:0000256" key="22">
    <source>
        <dbReference type="ARBA" id="ARBA00023268"/>
    </source>
</evidence>
<evidence type="ECO:0000256" key="7">
    <source>
        <dbReference type="ARBA" id="ARBA00018638"/>
    </source>
</evidence>
<keyword evidence="15" id="KW-0378">Hydrolase</keyword>
<evidence type="ECO:0000256" key="8">
    <source>
        <dbReference type="ARBA" id="ARBA00022475"/>
    </source>
</evidence>
<dbReference type="NCBIfam" id="TIGR02074">
    <property type="entry name" value="PBP_1a_fam"/>
    <property type="match status" value="1"/>
</dbReference>
<dbReference type="NCBIfam" id="NF008643">
    <property type="entry name" value="PRK11636.1"/>
    <property type="match status" value="1"/>
</dbReference>
<evidence type="ECO:0000256" key="18">
    <source>
        <dbReference type="ARBA" id="ARBA00022984"/>
    </source>
</evidence>
<evidence type="ECO:0000313" key="32">
    <source>
        <dbReference type="EMBL" id="SFN43397.1"/>
    </source>
</evidence>
<evidence type="ECO:0000256" key="13">
    <source>
        <dbReference type="ARBA" id="ARBA00022679"/>
    </source>
</evidence>
<keyword evidence="11" id="KW-0645">Protease</keyword>
<comment type="subcellular location">
    <subcellularLocation>
        <location evidence="2">Cell inner membrane</location>
        <topology evidence="2">Single-pass type II membrane protein</topology>
    </subcellularLocation>
</comment>
<evidence type="ECO:0000256" key="1">
    <source>
        <dbReference type="ARBA" id="ARBA00002624"/>
    </source>
</evidence>
<evidence type="ECO:0000313" key="33">
    <source>
        <dbReference type="Proteomes" id="UP000242222"/>
    </source>
</evidence>
<keyword evidence="18" id="KW-0573">Peptidoglycan synthesis</keyword>
<dbReference type="EMBL" id="FOVC01000007">
    <property type="protein sequence ID" value="SFN43397.1"/>
    <property type="molecule type" value="Genomic_DNA"/>
</dbReference>
<dbReference type="UniPathway" id="UPA00219"/>
<evidence type="ECO:0000256" key="26">
    <source>
        <dbReference type="ARBA" id="ARBA00049902"/>
    </source>
</evidence>
<comment type="catalytic activity">
    <reaction evidence="24">
        <text>Preferential cleavage: (Ac)2-L-Lys-D-Ala-|-D-Ala. Also transpeptidation of peptidyl-alanyl moieties that are N-acyl substituents of D-alanine.</text>
        <dbReference type="EC" id="3.4.16.4"/>
    </reaction>
</comment>
<sequence length="852" mass="94607">MKFVKYFLIFAVCCILLGIGSIYGLYKFIEPQLPDVNTLKDVRLQTPMQVFSSEGKLIAQYGEKRRIPLTLQQIPQMQINAFLATEDSRFYEHHGVDPIGIFRAASVAVFSGHASQGASTITQQLARNFFLSPERTLIRKIKEVFLAIRIEQMMSKNEILELYLNKIYLGYRAYGIGAAAQVYFGKTPEQLSLSEMAMVAGLPKAPSTFNPLYSHPRALQRRNVVLARMLSQNYITQQQYDEARNTPLVARYHAPQTQFSAPYLTEMVRQEMIKRYGENAYTDGFKVYTTITEKLQIDAEKAVQDNVINYDMRHGYRGPSEVLWKTGERAWEHSEILKKLKTLTTYGPLEPAVVTTINNQEATATMRDGSSVSLGLTGMRWARPFKSDTLQGPTPRSVSQVVQAGQQIWVRKVNNDWWLAQVPDVNSAIVSINPQNGAVLALVGGFDFNQSKFNRVTQSLRQVGSNIKPFLYTAAMDRGLTLASILNDVPISRWDAGAGADWRPKNSPPTYAGPIRLRQGLGESKNVVMVRAMRAMGVDYAAEYLQRFGFPAQNIVHTESLALGSASFTPLQMVRGYAVIANGGFLVDPYFISKIENEQGETLFNAKPRVACPQCNLPVIYGETKKALALNDENIENVAVSREGINNAVPAPQLEQVAPNQPHQENAQEYAPHVINTPLAFLIKSALNSNIFGEPGWMGTGWRASRDLKRNDIGGKTGTTNNSKDAWFSGYGPGVVASVWIGFDDHRRDLGRTSASGVIKDQISGYEGGAKSAQPAWNQFMAIALQGVPLQPLTPPEGIVTVTIDKATGKLARDGGRYTRQEYFIQGTQPTEYSMHDAGTTLQENGESHELF</sequence>
<evidence type="ECO:0000256" key="19">
    <source>
        <dbReference type="ARBA" id="ARBA00022989"/>
    </source>
</evidence>
<dbReference type="GO" id="GO:0046677">
    <property type="term" value="P:response to antibiotic"/>
    <property type="evidence" value="ECO:0007669"/>
    <property type="project" value="UniProtKB-KW"/>
</dbReference>
<evidence type="ECO:0000259" key="30">
    <source>
        <dbReference type="Pfam" id="PF00912"/>
    </source>
</evidence>
<dbReference type="GO" id="GO:0008955">
    <property type="term" value="F:peptidoglycan glycosyltransferase activity"/>
    <property type="evidence" value="ECO:0007669"/>
    <property type="project" value="UniProtKB-EC"/>
</dbReference>
<evidence type="ECO:0000259" key="29">
    <source>
        <dbReference type="Pfam" id="PF00905"/>
    </source>
</evidence>
<dbReference type="EC" id="2.4.99.28" evidence="25"/>
<dbReference type="Pfam" id="PF00912">
    <property type="entry name" value="Transgly"/>
    <property type="match status" value="1"/>
</dbReference>
<keyword evidence="13" id="KW-0808">Transferase</keyword>
<dbReference type="STRING" id="1367852.SAMN05216516_107113"/>
<evidence type="ECO:0000256" key="2">
    <source>
        <dbReference type="ARBA" id="ARBA00004249"/>
    </source>
</evidence>
<dbReference type="GO" id="GO:0009002">
    <property type="term" value="F:serine-type D-Ala-D-Ala carboxypeptidase activity"/>
    <property type="evidence" value="ECO:0007669"/>
    <property type="project" value="UniProtKB-EC"/>
</dbReference>
<keyword evidence="16" id="KW-0133">Cell shape</keyword>
<gene>
    <name evidence="32" type="ORF">SAMN05216516_107113</name>
</gene>
<dbReference type="AlphaFoldDB" id="A0A1I4YZN4"/>
<keyword evidence="23" id="KW-0961">Cell wall biogenesis/degradation</keyword>
<dbReference type="GO" id="GO:0006508">
    <property type="term" value="P:proteolysis"/>
    <property type="evidence" value="ECO:0007669"/>
    <property type="project" value="UniProtKB-KW"/>
</dbReference>
<keyword evidence="22" id="KW-0511">Multifunctional enzyme</keyword>
<evidence type="ECO:0000259" key="31">
    <source>
        <dbReference type="Pfam" id="PF17092"/>
    </source>
</evidence>
<dbReference type="FunFam" id="3.40.710.10:FF:000010">
    <property type="entry name" value="Penicillin-binding protein 1A"/>
    <property type="match status" value="1"/>
</dbReference>
<feature type="domain" description="Penicillin-binding protein OB-like" evidence="31">
    <location>
        <begin position="316"/>
        <end position="425"/>
    </location>
</feature>
<keyword evidence="19 28" id="KW-1133">Transmembrane helix</keyword>
<evidence type="ECO:0000256" key="28">
    <source>
        <dbReference type="SAM" id="Phobius"/>
    </source>
</evidence>
<dbReference type="GO" id="GO:0071555">
    <property type="term" value="P:cell wall organization"/>
    <property type="evidence" value="ECO:0007669"/>
    <property type="project" value="UniProtKB-KW"/>
</dbReference>
<proteinExistence type="inferred from homology"/>
<dbReference type="GO" id="GO:0008360">
    <property type="term" value="P:regulation of cell shape"/>
    <property type="evidence" value="ECO:0007669"/>
    <property type="project" value="UniProtKB-KW"/>
</dbReference>
<dbReference type="PANTHER" id="PTHR32282">
    <property type="entry name" value="BINDING PROTEIN TRANSPEPTIDASE, PUTATIVE-RELATED"/>
    <property type="match status" value="1"/>
</dbReference>
<evidence type="ECO:0000256" key="17">
    <source>
        <dbReference type="ARBA" id="ARBA00022968"/>
    </source>
</evidence>
<keyword evidence="21" id="KW-0046">Antibiotic resistance</keyword>
<evidence type="ECO:0000256" key="23">
    <source>
        <dbReference type="ARBA" id="ARBA00023316"/>
    </source>
</evidence>
<dbReference type="FunFam" id="1.10.3810.10:FF:000003">
    <property type="entry name" value="Penicillin-binding protein 1a"/>
    <property type="match status" value="1"/>
</dbReference>
<dbReference type="Pfam" id="PF17092">
    <property type="entry name" value="PCB_OB"/>
    <property type="match status" value="1"/>
</dbReference>
<dbReference type="InterPro" id="IPR023346">
    <property type="entry name" value="Lysozyme-like_dom_sf"/>
</dbReference>
<evidence type="ECO:0000256" key="10">
    <source>
        <dbReference type="ARBA" id="ARBA00022645"/>
    </source>
</evidence>
<comment type="pathway">
    <text evidence="27">Glycan biosynthesis.</text>
</comment>
<dbReference type="EC" id="3.4.16.4" evidence="6"/>
<evidence type="ECO:0000256" key="15">
    <source>
        <dbReference type="ARBA" id="ARBA00022801"/>
    </source>
</evidence>
<dbReference type="InterPro" id="IPR036950">
    <property type="entry name" value="PBP_transglycosylase"/>
</dbReference>
<dbReference type="InterPro" id="IPR050396">
    <property type="entry name" value="Glycosyltr_51/Transpeptidase"/>
</dbReference>
<evidence type="ECO:0000256" key="12">
    <source>
        <dbReference type="ARBA" id="ARBA00022676"/>
    </source>
</evidence>
<dbReference type="RefSeq" id="WP_092878231.1">
    <property type="nucleotide sequence ID" value="NZ_FOVC01000007.1"/>
</dbReference>
<dbReference type="Gene3D" id="3.40.710.10">
    <property type="entry name" value="DD-peptidase/beta-lactamase superfamily"/>
    <property type="match status" value="2"/>
</dbReference>
<comment type="similarity">
    <text evidence="5">In the N-terminal section; belongs to the glycosyltransferase 51 family.</text>
</comment>
<comment type="pathway">
    <text evidence="3">Cell wall biogenesis; peptidoglycan biosynthesis.</text>
</comment>
<evidence type="ECO:0000256" key="25">
    <source>
        <dbReference type="ARBA" id="ARBA00044770"/>
    </source>
</evidence>
<evidence type="ECO:0000256" key="5">
    <source>
        <dbReference type="ARBA" id="ARBA00007739"/>
    </source>
</evidence>
<keyword evidence="10" id="KW-0121">Carboxypeptidase</keyword>
<evidence type="ECO:0000256" key="4">
    <source>
        <dbReference type="ARBA" id="ARBA00007090"/>
    </source>
</evidence>
<dbReference type="InterPro" id="IPR031376">
    <property type="entry name" value="PCB_OB"/>
</dbReference>
<dbReference type="Proteomes" id="UP000242222">
    <property type="component" value="Unassembled WGS sequence"/>
</dbReference>
<keyword evidence="8" id="KW-1003">Cell membrane</keyword>
<evidence type="ECO:0000256" key="20">
    <source>
        <dbReference type="ARBA" id="ARBA00023136"/>
    </source>
</evidence>
<evidence type="ECO:0000256" key="14">
    <source>
        <dbReference type="ARBA" id="ARBA00022692"/>
    </source>
</evidence>
<feature type="domain" description="Glycosyl transferase family 51" evidence="30">
    <location>
        <begin position="55"/>
        <end position="229"/>
    </location>
</feature>
<feature type="domain" description="Penicillin-binding protein transpeptidase" evidence="29">
    <location>
        <begin position="428"/>
        <end position="609"/>
    </location>
</feature>
<dbReference type="InterPro" id="IPR001264">
    <property type="entry name" value="Glyco_trans_51"/>
</dbReference>
<name>A0A1I4YZN4_9GAMM</name>
<evidence type="ECO:0000256" key="24">
    <source>
        <dbReference type="ARBA" id="ARBA00034000"/>
    </source>
</evidence>
<evidence type="ECO:0000256" key="3">
    <source>
        <dbReference type="ARBA" id="ARBA00004752"/>
    </source>
</evidence>
<protein>
    <recommendedName>
        <fullName evidence="7">Penicillin-binding protein 1A</fullName>
        <ecNumber evidence="25">2.4.99.28</ecNumber>
        <ecNumber evidence="6">3.4.16.4</ecNumber>
    </recommendedName>
</protein>
<dbReference type="SUPFAM" id="SSF56601">
    <property type="entry name" value="beta-lactamase/transpeptidase-like"/>
    <property type="match status" value="1"/>
</dbReference>
<organism evidence="32 33">
    <name type="scientific">Izhakiella capsodis</name>
    <dbReference type="NCBI Taxonomy" id="1367852"/>
    <lineage>
        <taxon>Bacteria</taxon>
        <taxon>Pseudomonadati</taxon>
        <taxon>Pseudomonadota</taxon>
        <taxon>Gammaproteobacteria</taxon>
        <taxon>Enterobacterales</taxon>
        <taxon>Erwiniaceae</taxon>
        <taxon>Izhakiella</taxon>
    </lineage>
</organism>
<dbReference type="GO" id="GO:0030288">
    <property type="term" value="C:outer membrane-bounded periplasmic space"/>
    <property type="evidence" value="ECO:0007669"/>
    <property type="project" value="TreeGrafter"/>
</dbReference>
<evidence type="ECO:0000256" key="6">
    <source>
        <dbReference type="ARBA" id="ARBA00012448"/>
    </source>
</evidence>
<keyword evidence="12" id="KW-0328">Glycosyltransferase</keyword>
<evidence type="ECO:0000256" key="21">
    <source>
        <dbReference type="ARBA" id="ARBA00023251"/>
    </source>
</evidence>
<dbReference type="PANTHER" id="PTHR32282:SF27">
    <property type="entry name" value="PENICILLIN-BINDING PROTEIN 1A"/>
    <property type="match status" value="1"/>
</dbReference>
<dbReference type="GO" id="GO:0008658">
    <property type="term" value="F:penicillin binding"/>
    <property type="evidence" value="ECO:0007669"/>
    <property type="project" value="InterPro"/>
</dbReference>